<dbReference type="EMBL" id="JXJN01003778">
    <property type="status" value="NOT_ANNOTATED_CDS"/>
    <property type="molecule type" value="Genomic_DNA"/>
</dbReference>
<dbReference type="Proteomes" id="UP000092460">
    <property type="component" value="Unassembled WGS sequence"/>
</dbReference>
<protein>
    <submittedName>
        <fullName evidence="1">Uncharacterized protein</fullName>
    </submittedName>
</protein>
<evidence type="ECO:0000313" key="1">
    <source>
        <dbReference type="EnsemblMetazoa" id="GPPI009509-PA"/>
    </source>
</evidence>
<evidence type="ECO:0000313" key="2">
    <source>
        <dbReference type="Proteomes" id="UP000092460"/>
    </source>
</evidence>
<proteinExistence type="predicted"/>
<organism evidence="1 2">
    <name type="scientific">Glossina palpalis gambiensis</name>
    <dbReference type="NCBI Taxonomy" id="67801"/>
    <lineage>
        <taxon>Eukaryota</taxon>
        <taxon>Metazoa</taxon>
        <taxon>Ecdysozoa</taxon>
        <taxon>Arthropoda</taxon>
        <taxon>Hexapoda</taxon>
        <taxon>Insecta</taxon>
        <taxon>Pterygota</taxon>
        <taxon>Neoptera</taxon>
        <taxon>Endopterygota</taxon>
        <taxon>Diptera</taxon>
        <taxon>Brachycera</taxon>
        <taxon>Muscomorpha</taxon>
        <taxon>Hippoboscoidea</taxon>
        <taxon>Glossinidae</taxon>
        <taxon>Glossina</taxon>
    </lineage>
</organism>
<reference evidence="2" key="1">
    <citation type="submission" date="2015-01" db="EMBL/GenBank/DDBJ databases">
        <authorList>
            <person name="Aksoy S."/>
            <person name="Warren W."/>
            <person name="Wilson R.K."/>
        </authorList>
    </citation>
    <scope>NUCLEOTIDE SEQUENCE [LARGE SCALE GENOMIC DNA]</scope>
    <source>
        <strain evidence="2">IAEA</strain>
    </source>
</reference>
<dbReference type="EnsemblMetazoa" id="GPPI009509-RA">
    <property type="protein sequence ID" value="GPPI009509-PA"/>
    <property type="gene ID" value="GPPI009509"/>
</dbReference>
<name>A0A1B0AUX2_9MUSC</name>
<reference evidence="1" key="2">
    <citation type="submission" date="2020-05" db="UniProtKB">
        <authorList>
            <consortium name="EnsemblMetazoa"/>
        </authorList>
    </citation>
    <scope>IDENTIFICATION</scope>
    <source>
        <strain evidence="1">IAEA</strain>
    </source>
</reference>
<keyword evidence="2" id="KW-1185">Reference proteome</keyword>
<dbReference type="AlphaFoldDB" id="A0A1B0AUX2"/>
<dbReference type="VEuPathDB" id="VectorBase:GPPI009509"/>
<accession>A0A1B0AUX2</accession>
<sequence length="108" mass="12329">MYRCPGNVNGIHYLANFQRVPAVAGWPLRSSSFKLKLSAVSFLSQLCSMNGPNLIITCRKCFVRKEKASKKDFGNNETYFERDLWRLKSIRTVDKSACSRAQPARDHT</sequence>